<dbReference type="SUPFAM" id="SSF46785">
    <property type="entry name" value="Winged helix' DNA-binding domain"/>
    <property type="match status" value="1"/>
</dbReference>
<dbReference type="RefSeq" id="WP_308718368.1">
    <property type="nucleotide sequence ID" value="NZ_JAVHUY010000071.1"/>
</dbReference>
<protein>
    <submittedName>
        <fullName evidence="1">PadR family transcriptional regulator</fullName>
    </submittedName>
</protein>
<gene>
    <name evidence="1" type="ORF">RB614_42310</name>
</gene>
<proteinExistence type="predicted"/>
<dbReference type="InterPro" id="IPR036390">
    <property type="entry name" value="WH_DNA-bd_sf"/>
</dbReference>
<comment type="caution">
    <text evidence="1">The sequence shown here is derived from an EMBL/GenBank/DDBJ whole genome shotgun (WGS) entry which is preliminary data.</text>
</comment>
<accession>A0ABU0ZVT1</accession>
<keyword evidence="2" id="KW-1185">Reference proteome</keyword>
<dbReference type="Gene3D" id="1.10.10.10">
    <property type="entry name" value="Winged helix-like DNA-binding domain superfamily/Winged helix DNA-binding domain"/>
    <property type="match status" value="1"/>
</dbReference>
<name>A0ABU0ZVT1_9ACTN</name>
<organism evidence="1 2">
    <name type="scientific">Phytohabitans maris</name>
    <dbReference type="NCBI Taxonomy" id="3071409"/>
    <lineage>
        <taxon>Bacteria</taxon>
        <taxon>Bacillati</taxon>
        <taxon>Actinomycetota</taxon>
        <taxon>Actinomycetes</taxon>
        <taxon>Micromonosporales</taxon>
        <taxon>Micromonosporaceae</taxon>
    </lineage>
</organism>
<evidence type="ECO:0000313" key="1">
    <source>
        <dbReference type="EMBL" id="MDQ7911144.1"/>
    </source>
</evidence>
<sequence>MPYAHALLALLAERDCYAWSLRGGVEAALGNDWSGASRSHVYAIIKQLLRNGLISAAPHPSADHRPDITTHSITEAGRAELSRWMDEPTIRAAGYRDDFQLKVMAAALRGEAEIRRICDIQRRARLDELQVLHALREEESVNGGLGTWTVEVAINYLDADLLAVDSAESRAEQIAEEIPKLLAPFLSGGGSSPGTATHTAVGR</sequence>
<dbReference type="EMBL" id="JAVHUY010000071">
    <property type="protein sequence ID" value="MDQ7911144.1"/>
    <property type="molecule type" value="Genomic_DNA"/>
</dbReference>
<dbReference type="Proteomes" id="UP001230908">
    <property type="component" value="Unassembled WGS sequence"/>
</dbReference>
<dbReference type="InterPro" id="IPR036388">
    <property type="entry name" value="WH-like_DNA-bd_sf"/>
</dbReference>
<reference evidence="1 2" key="1">
    <citation type="submission" date="2023-08" db="EMBL/GenBank/DDBJ databases">
        <title>Phytohabitans sansha sp. nov., isolated from marine sediment.</title>
        <authorList>
            <person name="Zhao Y."/>
            <person name="Yi K."/>
        </authorList>
    </citation>
    <scope>NUCLEOTIDE SEQUENCE [LARGE SCALE GENOMIC DNA]</scope>
    <source>
        <strain evidence="1 2">ZYX-F-186</strain>
    </source>
</reference>
<evidence type="ECO:0000313" key="2">
    <source>
        <dbReference type="Proteomes" id="UP001230908"/>
    </source>
</evidence>